<feature type="domain" description="PucR C-terminal helix-turn-helix" evidence="2">
    <location>
        <begin position="485"/>
        <end position="542"/>
    </location>
</feature>
<dbReference type="Gene3D" id="1.10.10.2840">
    <property type="entry name" value="PucR C-terminal helix-turn-helix domain"/>
    <property type="match status" value="1"/>
</dbReference>
<keyword evidence="4" id="KW-1185">Reference proteome</keyword>
<sequence length="546" mass="56860">MTAIVGTGGNPVHSPSCTFGTNACTPRRAPRGEDRNVVDPSASAATVRALLSRADLKLRLATPEAALEPAALDRAARWVHSSDLADPTPFLSEGLVLLTTGTQFAEAGDDEQTHRAYVRRLQDRGVVALGFGSEVVRDGIPPLLESACLEARLPLFEVPYRIPFIAVARANAEAIAAESYARRTWALAAQRAVALAALRPDGLDATLAELARQLGAWVGLYDAAGGLRREHPAGQLDTATRGGLDTEVSAVLRRGARAGSALHVGDTPFSLQTLGRGGHLRGVLAIASGHLDAESRAVVTSVIAMAGLALEQNDGLQRAQGVLRAGVIHALLAGDVTLARRFVRELGDVLPSAPTTVCVAEGTPATLENAAEWLAVAATTDPVVFGRGPDGLVVAAAPESPLPEALVDRFPVRVGVSAPAAWAEFARAHDQALAALRRQRGAVARFGETAASGVLGALDSDLARVLAAASLAPLTDHDAARGTELLPTLRAWLEHDARIDAAAAALGVHRHTVRTRIAQAESVLGSDLSSFPARAELWAALQVSGL</sequence>
<proteinExistence type="predicted"/>
<name>A0ABX5SU82_9MICO</name>
<dbReference type="PANTHER" id="PTHR33744:SF1">
    <property type="entry name" value="DNA-BINDING TRANSCRIPTIONAL ACTIVATOR ADER"/>
    <property type="match status" value="1"/>
</dbReference>
<accession>A0ABX5SU82</accession>
<dbReference type="InterPro" id="IPR025736">
    <property type="entry name" value="PucR_C-HTH_dom"/>
</dbReference>
<dbReference type="InterPro" id="IPR042070">
    <property type="entry name" value="PucR_C-HTH_sf"/>
</dbReference>
<evidence type="ECO:0000313" key="4">
    <source>
        <dbReference type="Proteomes" id="UP000295748"/>
    </source>
</evidence>
<dbReference type="Pfam" id="PF07905">
    <property type="entry name" value="PucR"/>
    <property type="match status" value="1"/>
</dbReference>
<dbReference type="EMBL" id="CP038266">
    <property type="protein sequence ID" value="QBR89738.1"/>
    <property type="molecule type" value="Genomic_DNA"/>
</dbReference>
<dbReference type="PANTHER" id="PTHR33744">
    <property type="entry name" value="CARBOHYDRATE DIACID REGULATOR"/>
    <property type="match status" value="1"/>
</dbReference>
<reference evidence="3 4" key="1">
    <citation type="submission" date="2019-03" db="EMBL/GenBank/DDBJ databases">
        <authorList>
            <person name="Dong K."/>
        </authorList>
    </citation>
    <scope>NUCLEOTIDE SEQUENCE [LARGE SCALE GENOMIC DNA]</scope>
    <source>
        <strain evidence="4">dk512</strain>
    </source>
</reference>
<organism evidence="3 4">
    <name type="scientific">Microbacterium wangchenii</name>
    <dbReference type="NCBI Taxonomy" id="2541726"/>
    <lineage>
        <taxon>Bacteria</taxon>
        <taxon>Bacillati</taxon>
        <taxon>Actinomycetota</taxon>
        <taxon>Actinomycetes</taxon>
        <taxon>Micrococcales</taxon>
        <taxon>Microbacteriaceae</taxon>
        <taxon>Microbacterium</taxon>
    </lineage>
</organism>
<evidence type="ECO:0000259" key="2">
    <source>
        <dbReference type="Pfam" id="PF13556"/>
    </source>
</evidence>
<gene>
    <name evidence="3" type="ORF">E4K62_14240</name>
</gene>
<dbReference type="Proteomes" id="UP000295748">
    <property type="component" value="Chromosome"/>
</dbReference>
<dbReference type="Pfam" id="PF13556">
    <property type="entry name" value="HTH_30"/>
    <property type="match status" value="1"/>
</dbReference>
<feature type="domain" description="Purine catabolism PurC-like" evidence="1">
    <location>
        <begin position="69"/>
        <end position="175"/>
    </location>
</feature>
<dbReference type="InterPro" id="IPR012914">
    <property type="entry name" value="PucR_dom"/>
</dbReference>
<evidence type="ECO:0000259" key="1">
    <source>
        <dbReference type="Pfam" id="PF07905"/>
    </source>
</evidence>
<evidence type="ECO:0000313" key="3">
    <source>
        <dbReference type="EMBL" id="QBR89738.1"/>
    </source>
</evidence>
<dbReference type="InterPro" id="IPR051448">
    <property type="entry name" value="CdaR-like_regulators"/>
</dbReference>
<protein>
    <submittedName>
        <fullName evidence="3">PucR family transcriptional regulator</fullName>
    </submittedName>
</protein>